<dbReference type="Gene3D" id="3.60.10.10">
    <property type="entry name" value="Endonuclease/exonuclease/phosphatase"/>
    <property type="match status" value="1"/>
</dbReference>
<accession>A0A0L8IE26</accession>
<evidence type="ECO:0008006" key="2">
    <source>
        <dbReference type="Google" id="ProtNLM"/>
    </source>
</evidence>
<evidence type="ECO:0000313" key="1">
    <source>
        <dbReference type="EMBL" id="KOF99654.1"/>
    </source>
</evidence>
<proteinExistence type="predicted"/>
<protein>
    <recommendedName>
        <fullName evidence="2">Endonuclease/exonuclease/phosphatase domain-containing protein</fullName>
    </recommendedName>
</protein>
<dbReference type="STRING" id="37653.A0A0L8IE26"/>
<reference evidence="1" key="1">
    <citation type="submission" date="2015-07" db="EMBL/GenBank/DDBJ databases">
        <title>MeaNS - Measles Nucleotide Surveillance Program.</title>
        <authorList>
            <person name="Tran T."/>
            <person name="Druce J."/>
        </authorList>
    </citation>
    <scope>NUCLEOTIDE SEQUENCE</scope>
    <source>
        <strain evidence="1">UCB-OBI-ISO-001</strain>
        <tissue evidence="1">Gonad</tissue>
    </source>
</reference>
<organism evidence="1">
    <name type="scientific">Octopus bimaculoides</name>
    <name type="common">California two-spotted octopus</name>
    <dbReference type="NCBI Taxonomy" id="37653"/>
    <lineage>
        <taxon>Eukaryota</taxon>
        <taxon>Metazoa</taxon>
        <taxon>Spiralia</taxon>
        <taxon>Lophotrochozoa</taxon>
        <taxon>Mollusca</taxon>
        <taxon>Cephalopoda</taxon>
        <taxon>Coleoidea</taxon>
        <taxon>Octopodiformes</taxon>
        <taxon>Octopoda</taxon>
        <taxon>Incirrata</taxon>
        <taxon>Octopodidae</taxon>
        <taxon>Octopus</taxon>
    </lineage>
</organism>
<gene>
    <name evidence="1" type="ORF">OCBIM_22013529mg</name>
</gene>
<dbReference type="InterPro" id="IPR036691">
    <property type="entry name" value="Endo/exonu/phosph_ase_sf"/>
</dbReference>
<name>A0A0L8IE26_OCTBM</name>
<dbReference type="AlphaFoldDB" id="A0A0L8IE26"/>
<sequence>MLDKADSSRPKRRSALIAHQLSRLNINIAALSEVRFAGESILKERDAGYTLFWSGKPSSRRHLSGVGLVVRNSITSKLEALATRTASYPYAYHWRANSISRSLVFMLQLYWQILRTKTASILICVDSFGRDSEAWKGVLGSHGVGSCNDNGRLLLEFYTEHQFPITNTIFQQKNCLKTTCMDNLKDILHTRLMPSAECHTDHRLVRWKLKLQLKSKQKKKVNPVKKLNVGSLCRRKVKVKFQADLQQKLDECPCTDDTTQDILPTSHNQLVLLKATFRRAYSKLREMQNEWWDHLAWGTQLCADLGDYRGFYQALKAMYDATHQVQSPLRSSDEQEPFTDSTSILAHWSEHFQSLFSAAFDACCF</sequence>
<dbReference type="EMBL" id="KQ415917">
    <property type="protein sequence ID" value="KOF99654.1"/>
    <property type="molecule type" value="Genomic_DNA"/>
</dbReference>